<evidence type="ECO:0000313" key="1">
    <source>
        <dbReference type="EMBL" id="GAA5482176.1"/>
    </source>
</evidence>
<keyword evidence="2" id="KW-1185">Reference proteome</keyword>
<evidence type="ECO:0000313" key="2">
    <source>
        <dbReference type="Proteomes" id="UP001476282"/>
    </source>
</evidence>
<sequence length="319" mass="34323">MLAPPLAGFLQTRRDACNARFKVARRRWPRLDADDFSRFLIAQVSPLALALQHLPSGQAVGALDDAYELGLQLVAEKLAGPAAATPAINSLWTGVFPELSPLIATAPRRIMAALCNAAHQLDSTPDTDAESWRERLVKLGPRCTTADELLIAVPLLAWRAGLAHFREPALRAADGLPKELALEAVGAPVDKTWHEVRDAYLADPWFTFEKHDSTRKVGAFRGYGGLFVTPPRVSRSGPHLLVRSGDEAWILLADAFGATFHRAAPDEISAAEPSPDPVDDFGRLPPGHLVTSSAAAGGTCAVTSAQSHAIWIGPHPEKR</sequence>
<reference evidence="1 2" key="1">
    <citation type="submission" date="2024-02" db="EMBL/GenBank/DDBJ databases">
        <title>Haloferula sargassicola NBRC 104335.</title>
        <authorList>
            <person name="Ichikawa N."/>
            <person name="Katano-Makiyama Y."/>
            <person name="Hidaka K."/>
        </authorList>
    </citation>
    <scope>NUCLEOTIDE SEQUENCE [LARGE SCALE GENOMIC DNA]</scope>
    <source>
        <strain evidence="1 2">NBRC 104335</strain>
    </source>
</reference>
<comment type="caution">
    <text evidence="1">The sequence shown here is derived from an EMBL/GenBank/DDBJ whole genome shotgun (WGS) entry which is preliminary data.</text>
</comment>
<gene>
    <name evidence="1" type="ORF">Hsar01_01393</name>
</gene>
<organism evidence="1 2">
    <name type="scientific">Haloferula sargassicola</name>
    <dbReference type="NCBI Taxonomy" id="490096"/>
    <lineage>
        <taxon>Bacteria</taxon>
        <taxon>Pseudomonadati</taxon>
        <taxon>Verrucomicrobiota</taxon>
        <taxon>Verrucomicrobiia</taxon>
        <taxon>Verrucomicrobiales</taxon>
        <taxon>Verrucomicrobiaceae</taxon>
        <taxon>Haloferula</taxon>
    </lineage>
</organism>
<protein>
    <submittedName>
        <fullName evidence="1">Uncharacterized protein</fullName>
    </submittedName>
</protein>
<proteinExistence type="predicted"/>
<dbReference type="Proteomes" id="UP001476282">
    <property type="component" value="Unassembled WGS sequence"/>
</dbReference>
<accession>A0ABP9UPA5</accession>
<dbReference type="EMBL" id="BAABRI010000006">
    <property type="protein sequence ID" value="GAA5482176.1"/>
    <property type="molecule type" value="Genomic_DNA"/>
</dbReference>
<name>A0ABP9UPA5_9BACT</name>